<dbReference type="EMBL" id="FUYA01000001">
    <property type="protein sequence ID" value="SKA65012.1"/>
    <property type="molecule type" value="Genomic_DNA"/>
</dbReference>
<evidence type="ECO:0000256" key="1">
    <source>
        <dbReference type="SAM" id="Phobius"/>
    </source>
</evidence>
<accession>A0A1T4VJ85</accession>
<dbReference type="AlphaFoldDB" id="A0A1T4VJ85"/>
<reference evidence="2 3" key="1">
    <citation type="submission" date="2017-02" db="EMBL/GenBank/DDBJ databases">
        <authorList>
            <person name="Peterson S.W."/>
        </authorList>
    </citation>
    <scope>NUCLEOTIDE SEQUENCE [LARGE SCALE GENOMIC DNA]</scope>
    <source>
        <strain evidence="2 3">DSM 18034</strain>
    </source>
</reference>
<protein>
    <submittedName>
        <fullName evidence="2">Uncharacterized protein</fullName>
    </submittedName>
</protein>
<name>A0A1T4VJ85_9BACT</name>
<evidence type="ECO:0000313" key="3">
    <source>
        <dbReference type="Proteomes" id="UP000189733"/>
    </source>
</evidence>
<gene>
    <name evidence="2" type="ORF">SAMN02745702_00447</name>
</gene>
<dbReference type="STRING" id="1121442.SAMN02745702_00447"/>
<keyword evidence="1" id="KW-0472">Membrane</keyword>
<proteinExistence type="predicted"/>
<keyword evidence="1" id="KW-0812">Transmembrane</keyword>
<evidence type="ECO:0000313" key="2">
    <source>
        <dbReference type="EMBL" id="SKA65012.1"/>
    </source>
</evidence>
<organism evidence="2 3">
    <name type="scientific">Desulfobaculum bizertense DSM 18034</name>
    <dbReference type="NCBI Taxonomy" id="1121442"/>
    <lineage>
        <taxon>Bacteria</taxon>
        <taxon>Pseudomonadati</taxon>
        <taxon>Thermodesulfobacteriota</taxon>
        <taxon>Desulfovibrionia</taxon>
        <taxon>Desulfovibrionales</taxon>
        <taxon>Desulfovibrionaceae</taxon>
        <taxon>Desulfobaculum</taxon>
    </lineage>
</organism>
<keyword evidence="1" id="KW-1133">Transmembrane helix</keyword>
<dbReference type="RefSeq" id="WP_078683755.1">
    <property type="nucleotide sequence ID" value="NZ_FUYA01000001.1"/>
</dbReference>
<dbReference type="OrthoDB" id="9779692at2"/>
<keyword evidence="3" id="KW-1185">Reference proteome</keyword>
<sequence length="243" mass="27044">MAHYDKKHLMVGSSMGLVFLVLLALMFSPLYGDGMNALEYSDHLFNTIAKGSTEYIPGLEAEVQEYDGEQLELTLKAPTDEKNPDELAMRIAAVLGKVADVSVENATLTVSGAVSPVLNTVLEDSMDMFENRGDTVSGRYGMDERLVLFTWWQALGEMSQELKHQGGKEKTQLAAFMDSIQKRAVEVGYNFYGIEPEHASDRAGVLTFALVFYIFYTVWWGMTIFYLFEGLGLVMSAGDKKEV</sequence>
<feature type="transmembrane region" description="Helical" evidence="1">
    <location>
        <begin position="205"/>
        <end position="228"/>
    </location>
</feature>
<dbReference type="Proteomes" id="UP000189733">
    <property type="component" value="Unassembled WGS sequence"/>
</dbReference>